<dbReference type="InterPro" id="IPR031893">
    <property type="entry name" value="Phage_tail_APC"/>
</dbReference>
<organism evidence="2 3">
    <name type="scientific">Pseudomonas fungipugnans</name>
    <dbReference type="NCBI Taxonomy" id="3024217"/>
    <lineage>
        <taxon>Bacteria</taxon>
        <taxon>Pseudomonadati</taxon>
        <taxon>Pseudomonadota</taxon>
        <taxon>Gammaproteobacteria</taxon>
        <taxon>Pseudomonadales</taxon>
        <taxon>Pseudomonadaceae</taxon>
        <taxon>Pseudomonas</taxon>
    </lineage>
</organism>
<dbReference type="Pfam" id="PF16778">
    <property type="entry name" value="Phage_tail_APC"/>
    <property type="match status" value="1"/>
</dbReference>
<keyword evidence="3" id="KW-1185">Reference proteome</keyword>
<dbReference type="EMBL" id="JARBWL010000002">
    <property type="protein sequence ID" value="MDI2594166.1"/>
    <property type="molecule type" value="Genomic_DNA"/>
</dbReference>
<reference evidence="2 3" key="1">
    <citation type="submission" date="2023-02" db="EMBL/GenBank/DDBJ databases">
        <title>Pseudomonas chrutzelriedensis sp. nov., a potently antifungal strain isolated from moss.</title>
        <authorList>
            <person name="Schnyder A."/>
            <person name="Kalawong R."/>
            <person name="Eberl L."/>
            <person name="Agnoli K."/>
        </authorList>
    </citation>
    <scope>NUCLEOTIDE SEQUENCE [LARGE SCALE GENOMIC DNA]</scope>
    <source>
        <strain evidence="2 3">681</strain>
    </source>
</reference>
<proteinExistence type="predicted"/>
<name>A0ABT6QTI5_9PSED</name>
<feature type="domain" description="Phage tail assembly chaperone-like" evidence="1">
    <location>
        <begin position="79"/>
        <end position="143"/>
    </location>
</feature>
<comment type="caution">
    <text evidence="2">The sequence shown here is derived from an EMBL/GenBank/DDBJ whole genome shotgun (WGS) entry which is preliminary data.</text>
</comment>
<sequence>MAIYARVEDGIVVELIDTGDYAITQLFAPSFVASMVRVPEGVVVELGTAVEALKQDTEAPPVTVAGTPEIPNEEPVTDERTWRQSILSASQWLMTRHRDEQELGRVPTLTAAQYLELLEYRQALRDWPASNTFPAVVTRPSMPSWLLGVVI</sequence>
<evidence type="ECO:0000313" key="2">
    <source>
        <dbReference type="EMBL" id="MDI2594166.1"/>
    </source>
</evidence>
<dbReference type="Proteomes" id="UP001159100">
    <property type="component" value="Unassembled WGS sequence"/>
</dbReference>
<dbReference type="RefSeq" id="WP_282316801.1">
    <property type="nucleotide sequence ID" value="NZ_JARBWL010000002.1"/>
</dbReference>
<accession>A0ABT6QTI5</accession>
<evidence type="ECO:0000313" key="3">
    <source>
        <dbReference type="Proteomes" id="UP001159100"/>
    </source>
</evidence>
<protein>
    <submittedName>
        <fullName evidence="2">Phage tail assembly chaperone</fullName>
    </submittedName>
</protein>
<evidence type="ECO:0000259" key="1">
    <source>
        <dbReference type="Pfam" id="PF16778"/>
    </source>
</evidence>
<gene>
    <name evidence="2" type="ORF">POF45_22430</name>
</gene>